<dbReference type="Pfam" id="PF03137">
    <property type="entry name" value="OATP"/>
    <property type="match status" value="1"/>
</dbReference>
<dbReference type="GO" id="GO:0043252">
    <property type="term" value="P:sodium-independent organic anion transport"/>
    <property type="evidence" value="ECO:0007669"/>
    <property type="project" value="TreeGrafter"/>
</dbReference>
<evidence type="ECO:0000256" key="8">
    <source>
        <dbReference type="RuleBase" id="RU362056"/>
    </source>
</evidence>
<feature type="transmembrane region" description="Helical" evidence="8">
    <location>
        <begin position="334"/>
        <end position="356"/>
    </location>
</feature>
<comment type="subcellular location">
    <subcellularLocation>
        <location evidence="1 8">Cell membrane</location>
        <topology evidence="1 8">Multi-pass membrane protein</topology>
    </subcellularLocation>
</comment>
<feature type="transmembrane region" description="Helical" evidence="8">
    <location>
        <begin position="168"/>
        <end position="192"/>
    </location>
</feature>
<keyword evidence="8" id="KW-0406">Ion transport</keyword>
<organism evidence="12 13">
    <name type="scientific">Mizuhopecten yessoensis</name>
    <name type="common">Japanese scallop</name>
    <name type="synonym">Patinopecten yessoensis</name>
    <dbReference type="NCBI Taxonomy" id="6573"/>
    <lineage>
        <taxon>Eukaryota</taxon>
        <taxon>Metazoa</taxon>
        <taxon>Spiralia</taxon>
        <taxon>Lophotrochozoa</taxon>
        <taxon>Mollusca</taxon>
        <taxon>Bivalvia</taxon>
        <taxon>Autobranchia</taxon>
        <taxon>Pteriomorphia</taxon>
        <taxon>Pectinida</taxon>
        <taxon>Pectinoidea</taxon>
        <taxon>Pectinidae</taxon>
        <taxon>Mizuhopecten</taxon>
    </lineage>
</organism>
<keyword evidence="4 8" id="KW-0812">Transmembrane</keyword>
<dbReference type="SUPFAM" id="SSF103473">
    <property type="entry name" value="MFS general substrate transporter"/>
    <property type="match status" value="1"/>
</dbReference>
<reference evidence="12 13" key="1">
    <citation type="journal article" date="2017" name="Nat. Ecol. Evol.">
        <title>Scallop genome provides insights into evolution of bilaterian karyotype and development.</title>
        <authorList>
            <person name="Wang S."/>
            <person name="Zhang J."/>
            <person name="Jiao W."/>
            <person name="Li J."/>
            <person name="Xun X."/>
            <person name="Sun Y."/>
            <person name="Guo X."/>
            <person name="Huan P."/>
            <person name="Dong B."/>
            <person name="Zhang L."/>
            <person name="Hu X."/>
            <person name="Sun X."/>
            <person name="Wang J."/>
            <person name="Zhao C."/>
            <person name="Wang Y."/>
            <person name="Wang D."/>
            <person name="Huang X."/>
            <person name="Wang R."/>
            <person name="Lv J."/>
            <person name="Li Y."/>
            <person name="Zhang Z."/>
            <person name="Liu B."/>
            <person name="Lu W."/>
            <person name="Hui Y."/>
            <person name="Liang J."/>
            <person name="Zhou Z."/>
            <person name="Hou R."/>
            <person name="Li X."/>
            <person name="Liu Y."/>
            <person name="Li H."/>
            <person name="Ning X."/>
            <person name="Lin Y."/>
            <person name="Zhao L."/>
            <person name="Xing Q."/>
            <person name="Dou J."/>
            <person name="Li Y."/>
            <person name="Mao J."/>
            <person name="Guo H."/>
            <person name="Dou H."/>
            <person name="Li T."/>
            <person name="Mu C."/>
            <person name="Jiang W."/>
            <person name="Fu Q."/>
            <person name="Fu X."/>
            <person name="Miao Y."/>
            <person name="Liu J."/>
            <person name="Yu Q."/>
            <person name="Li R."/>
            <person name="Liao H."/>
            <person name="Li X."/>
            <person name="Kong Y."/>
            <person name="Jiang Z."/>
            <person name="Chourrout D."/>
            <person name="Li R."/>
            <person name="Bao Z."/>
        </authorList>
    </citation>
    <scope>NUCLEOTIDE SEQUENCE [LARGE SCALE GENOMIC DNA]</scope>
    <source>
        <strain evidence="12 13">PY_sf001</strain>
    </source>
</reference>
<keyword evidence="8" id="KW-0813">Transport</keyword>
<dbReference type="EMBL" id="NEDP02002776">
    <property type="protein sequence ID" value="OWF50039.1"/>
    <property type="molecule type" value="Genomic_DNA"/>
</dbReference>
<dbReference type="OrthoDB" id="6145721at2759"/>
<comment type="caution">
    <text evidence="8">Lacks conserved residue(s) required for the propagation of feature annotation.</text>
</comment>
<evidence type="ECO:0000259" key="11">
    <source>
        <dbReference type="PROSITE" id="PS51465"/>
    </source>
</evidence>
<evidence type="ECO:0000256" key="3">
    <source>
        <dbReference type="ARBA" id="ARBA00022475"/>
    </source>
</evidence>
<evidence type="ECO:0000313" key="13">
    <source>
        <dbReference type="Proteomes" id="UP000242188"/>
    </source>
</evidence>
<comment type="similarity">
    <text evidence="2 8">Belongs to the organo anion transporter (TC 2.A.60) family.</text>
</comment>
<gene>
    <name evidence="12" type="ORF">KP79_PYT23507</name>
</gene>
<feature type="transmembrane region" description="Helical" evidence="8">
    <location>
        <begin position="404"/>
        <end position="424"/>
    </location>
</feature>
<keyword evidence="3" id="KW-1003">Cell membrane</keyword>
<evidence type="ECO:0000259" key="10">
    <source>
        <dbReference type="PROSITE" id="PS50850"/>
    </source>
</evidence>
<dbReference type="GO" id="GO:0016323">
    <property type="term" value="C:basolateral plasma membrane"/>
    <property type="evidence" value="ECO:0007669"/>
    <property type="project" value="TreeGrafter"/>
</dbReference>
<feature type="transmembrane region" description="Helical" evidence="8">
    <location>
        <begin position="39"/>
        <end position="59"/>
    </location>
</feature>
<feature type="transmembrane region" description="Helical" evidence="8">
    <location>
        <begin position="204"/>
        <end position="231"/>
    </location>
</feature>
<dbReference type="PROSITE" id="PS51465">
    <property type="entry name" value="KAZAL_2"/>
    <property type="match status" value="1"/>
</dbReference>
<sequence length="506" mass="54419">MDVSISDKHGEDSDSLNHETCGWGPVRPKCCQRFRSPRYLLLCLCGASFIQGMVVNGLISVVISSLEKRYSLSSSESGLIASCYDIMSAISLIPISYFGGIGVKSRYLSLGLLSIAAGSFIFSLPHFTSDVYNFGRVDDNLLCLMNGSSSCSTYSPSASNLSVSDYKFVFYLAMLLMGVGSVPLFTLAQPFLDESVPVRSASLYLGIYHCCNVLGPAAGYIIGAISLSYYVDIDRIQKVTVNSESSRFVGAWWVGFLFGALLAALMAIPLMGFPGILPKTTDYKEGREKETYKTGGQSDRSLGDGDQMGEGVGETTTNCFGVYKSFKVLFMNPTFVFLTLAETTEGFVLAGSSTFLPKFAEVQFSLPAATAALYVGAAIIPAGGLSTFMGGFIVKRFNLSVRGILKFCVGLMMTSTVLGLFLLIHCPSVPFAGVNIEYGQASSSGTKFLGSFRSDSCYRNCSCTQADNYNPVCGVDGITFYSPCYAGCYNIDKTTSPWIIGDLILS</sequence>
<dbReference type="Gene3D" id="1.20.1250.20">
    <property type="entry name" value="MFS general substrate transporter like domains"/>
    <property type="match status" value="1"/>
</dbReference>
<dbReference type="GO" id="GO:0015347">
    <property type="term" value="F:sodium-independent organic anion transmembrane transporter activity"/>
    <property type="evidence" value="ECO:0007669"/>
    <property type="project" value="TreeGrafter"/>
</dbReference>
<feature type="transmembrane region" description="Helical" evidence="8">
    <location>
        <begin position="107"/>
        <end position="127"/>
    </location>
</feature>
<feature type="transmembrane region" description="Helical" evidence="8">
    <location>
        <begin position="251"/>
        <end position="277"/>
    </location>
</feature>
<feature type="domain" description="Major facilitator superfamily (MFS) profile" evidence="10">
    <location>
        <begin position="40"/>
        <end position="506"/>
    </location>
</feature>
<feature type="transmembrane region" description="Helical" evidence="8">
    <location>
        <begin position="79"/>
        <end position="100"/>
    </location>
</feature>
<keyword evidence="7" id="KW-1015">Disulfide bond</keyword>
<evidence type="ECO:0000256" key="1">
    <source>
        <dbReference type="ARBA" id="ARBA00004651"/>
    </source>
</evidence>
<keyword evidence="6 8" id="KW-0472">Membrane</keyword>
<evidence type="ECO:0000256" key="2">
    <source>
        <dbReference type="ARBA" id="ARBA00009657"/>
    </source>
</evidence>
<dbReference type="AlphaFoldDB" id="A0A210QMS9"/>
<dbReference type="NCBIfam" id="TIGR00805">
    <property type="entry name" value="oat"/>
    <property type="match status" value="1"/>
</dbReference>
<name>A0A210QMS9_MIZYE</name>
<keyword evidence="13" id="KW-1185">Reference proteome</keyword>
<dbReference type="InterPro" id="IPR002350">
    <property type="entry name" value="Kazal_dom"/>
</dbReference>
<accession>A0A210QMS9</accession>
<dbReference type="SUPFAM" id="SSF100895">
    <property type="entry name" value="Kazal-type serine protease inhibitors"/>
    <property type="match status" value="1"/>
</dbReference>
<proteinExistence type="inferred from homology"/>
<evidence type="ECO:0000256" key="9">
    <source>
        <dbReference type="SAM" id="MobiDB-lite"/>
    </source>
</evidence>
<dbReference type="Gene3D" id="3.30.60.30">
    <property type="match status" value="1"/>
</dbReference>
<comment type="caution">
    <text evidence="12">The sequence shown here is derived from an EMBL/GenBank/DDBJ whole genome shotgun (WGS) entry which is preliminary data.</text>
</comment>
<dbReference type="InterPro" id="IPR036259">
    <property type="entry name" value="MFS_trans_sf"/>
</dbReference>
<protein>
    <recommendedName>
        <fullName evidence="8">Solute carrier organic anion transporter family member</fullName>
    </recommendedName>
</protein>
<feature type="region of interest" description="Disordered" evidence="9">
    <location>
        <begin position="287"/>
        <end position="308"/>
    </location>
</feature>
<dbReference type="InterPro" id="IPR036058">
    <property type="entry name" value="Kazal_dom_sf"/>
</dbReference>
<dbReference type="GO" id="GO:0006811">
    <property type="term" value="P:monoatomic ion transport"/>
    <property type="evidence" value="ECO:0007669"/>
    <property type="project" value="UniProtKB-KW"/>
</dbReference>
<evidence type="ECO:0000256" key="5">
    <source>
        <dbReference type="ARBA" id="ARBA00022989"/>
    </source>
</evidence>
<evidence type="ECO:0000256" key="4">
    <source>
        <dbReference type="ARBA" id="ARBA00022692"/>
    </source>
</evidence>
<feature type="domain" description="Kazal-like" evidence="11">
    <location>
        <begin position="451"/>
        <end position="506"/>
    </location>
</feature>
<evidence type="ECO:0000256" key="6">
    <source>
        <dbReference type="ARBA" id="ARBA00023136"/>
    </source>
</evidence>
<evidence type="ECO:0000256" key="7">
    <source>
        <dbReference type="ARBA" id="ARBA00023157"/>
    </source>
</evidence>
<dbReference type="PANTHER" id="PTHR11388:SF100">
    <property type="entry name" value="SOLUTE CARRIER ORGANIC ANION TRANSPORTER FAMILY MEMBER 4A1"/>
    <property type="match status" value="1"/>
</dbReference>
<evidence type="ECO:0000313" key="12">
    <source>
        <dbReference type="EMBL" id="OWF50039.1"/>
    </source>
</evidence>
<dbReference type="PANTHER" id="PTHR11388">
    <property type="entry name" value="ORGANIC ANION TRANSPORTER"/>
    <property type="match status" value="1"/>
</dbReference>
<keyword evidence="5 8" id="KW-1133">Transmembrane helix</keyword>
<dbReference type="InterPro" id="IPR004156">
    <property type="entry name" value="OATP"/>
</dbReference>
<dbReference type="Proteomes" id="UP000242188">
    <property type="component" value="Unassembled WGS sequence"/>
</dbReference>
<dbReference type="PROSITE" id="PS50850">
    <property type="entry name" value="MFS"/>
    <property type="match status" value="1"/>
</dbReference>
<dbReference type="InterPro" id="IPR020846">
    <property type="entry name" value="MFS_dom"/>
</dbReference>
<feature type="transmembrane region" description="Helical" evidence="8">
    <location>
        <begin position="368"/>
        <end position="392"/>
    </location>
</feature>